<keyword evidence="4" id="KW-1133">Transmembrane helix</keyword>
<sequence>MAKDDEEVLYKPSTDETATKEQLRLSRRTFIIHIFFLTFLISFLTCFCLIRLQLDTCNLGPEICEPNSPFTPEQLHLSLGANDHEYYVTWSTMEPADTYLIWNRASSKVLQVIKGEISEGHFDSDVEEGKKYQKYSYRASMSVNLNTKYQYRVVSCVNMKKGDIINSDNSEIEGICDGLLEKGEELITKANYSSKQYEFLTKSFDDPNRTLNLIFYGDLGLLNAQSVPRLTKEVENNDLIIHNGDFAYDLNTKHGKYGDRFMRLMEPIAARIPYQTTVGNHEIAANFSEYNHRFTMINRGAINHGAQNNFFYSFNAGPIHFVAFSTEFYYFLERVGLEPLVDQWNWLKEDLRHATSEEERAKRPWIIVFGHRPMYCSSRDNDDCSKDSNILRRGLPFVGGFALEKLFYDFGVDVEMYSHEHEYERFFPIYDGKFYNDSLAYQNAKAPAHIISGSAGCQERLDPFNGDHVPGSARRISDYGYTRLVASRCKLEFQQVSDDQNGTVVDQFVISKNRQQNFPTLGPVLEGC</sequence>
<dbReference type="InterPro" id="IPR008963">
    <property type="entry name" value="Purple_acid_Pase-like_N"/>
</dbReference>
<dbReference type="AlphaFoldDB" id="A0A6G1SKV5"/>
<dbReference type="InterPro" id="IPR029052">
    <property type="entry name" value="Metallo-depent_PP-like"/>
</dbReference>
<comment type="catalytic activity">
    <reaction evidence="3">
        <text>a phosphate monoester + H2O = an alcohol + phosphate</text>
        <dbReference type="Rhea" id="RHEA:15017"/>
        <dbReference type="ChEBI" id="CHEBI:15377"/>
        <dbReference type="ChEBI" id="CHEBI:30879"/>
        <dbReference type="ChEBI" id="CHEBI:43474"/>
        <dbReference type="ChEBI" id="CHEBI:67140"/>
        <dbReference type="EC" id="3.1.3.2"/>
    </reaction>
</comment>
<name>A0A6G1SKV5_9ACAR</name>
<proteinExistence type="inferred from homology"/>
<keyword evidence="4" id="KW-0472">Membrane</keyword>
<dbReference type="Gene3D" id="3.60.21.10">
    <property type="match status" value="1"/>
</dbReference>
<dbReference type="GO" id="GO:0046872">
    <property type="term" value="F:metal ion binding"/>
    <property type="evidence" value="ECO:0007669"/>
    <property type="project" value="InterPro"/>
</dbReference>
<gene>
    <name evidence="7" type="primary">papl</name>
    <name evidence="7" type="ORF">g.17309</name>
</gene>
<dbReference type="Gene3D" id="2.60.40.380">
    <property type="entry name" value="Purple acid phosphatase-like, N-terminal"/>
    <property type="match status" value="1"/>
</dbReference>
<dbReference type="CDD" id="cd00839">
    <property type="entry name" value="MPP_PAPs"/>
    <property type="match status" value="1"/>
</dbReference>
<keyword evidence="2" id="KW-0325">Glycoprotein</keyword>
<reference evidence="7" key="1">
    <citation type="submission" date="2018-10" db="EMBL/GenBank/DDBJ databases">
        <title>Transcriptome assembly of Aceria tosichella (Wheat curl mite) Type 2.</title>
        <authorList>
            <person name="Scully E.D."/>
            <person name="Geib S.M."/>
            <person name="Palmer N.A."/>
            <person name="Gupta A.K."/>
            <person name="Sarath G."/>
            <person name="Tatineni S."/>
        </authorList>
    </citation>
    <scope>NUCLEOTIDE SEQUENCE</scope>
    <source>
        <strain evidence="7">LincolnNE</strain>
    </source>
</reference>
<dbReference type="SUPFAM" id="SSF56300">
    <property type="entry name" value="Metallo-dependent phosphatases"/>
    <property type="match status" value="1"/>
</dbReference>
<dbReference type="EC" id="3.1.3.2" evidence="3"/>
<evidence type="ECO:0000313" key="7">
    <source>
        <dbReference type="EMBL" id="MDE50841.1"/>
    </source>
</evidence>
<comment type="similarity">
    <text evidence="3">Belongs to the metallophosphoesterase superfamily. Purple acid phosphatase family.</text>
</comment>
<dbReference type="InterPro" id="IPR025733">
    <property type="entry name" value="PAPs_C"/>
</dbReference>
<dbReference type="PANTHER" id="PTHR45867">
    <property type="entry name" value="PURPLE ACID PHOSPHATASE"/>
    <property type="match status" value="1"/>
</dbReference>
<feature type="domain" description="Purple acid phosphatase C-terminal" evidence="6">
    <location>
        <begin position="446"/>
        <end position="507"/>
    </location>
</feature>
<dbReference type="SUPFAM" id="SSF49363">
    <property type="entry name" value="Purple acid phosphatase, N-terminal domain"/>
    <property type="match status" value="1"/>
</dbReference>
<evidence type="ECO:0000256" key="3">
    <source>
        <dbReference type="RuleBase" id="RU361203"/>
    </source>
</evidence>
<organism evidence="7">
    <name type="scientific">Aceria tosichella</name>
    <name type="common">wheat curl mite</name>
    <dbReference type="NCBI Taxonomy" id="561515"/>
    <lineage>
        <taxon>Eukaryota</taxon>
        <taxon>Metazoa</taxon>
        <taxon>Ecdysozoa</taxon>
        <taxon>Arthropoda</taxon>
        <taxon>Chelicerata</taxon>
        <taxon>Arachnida</taxon>
        <taxon>Acari</taxon>
        <taxon>Acariformes</taxon>
        <taxon>Trombidiformes</taxon>
        <taxon>Prostigmata</taxon>
        <taxon>Eupodina</taxon>
        <taxon>Eriophyoidea</taxon>
        <taxon>Eriophyidae</taxon>
        <taxon>Eriophyinae</taxon>
        <taxon>Aceriini</taxon>
        <taxon>Aceria</taxon>
    </lineage>
</organism>
<evidence type="ECO:0000259" key="5">
    <source>
        <dbReference type="Pfam" id="PF00149"/>
    </source>
</evidence>
<keyword evidence="3" id="KW-0378">Hydrolase</keyword>
<dbReference type="InterPro" id="IPR041792">
    <property type="entry name" value="MPP_PAP"/>
</dbReference>
<dbReference type="InterPro" id="IPR004843">
    <property type="entry name" value="Calcineurin-like_PHP"/>
</dbReference>
<feature type="transmembrane region" description="Helical" evidence="4">
    <location>
        <begin position="30"/>
        <end position="52"/>
    </location>
</feature>
<evidence type="ECO:0000256" key="1">
    <source>
        <dbReference type="ARBA" id="ARBA00022729"/>
    </source>
</evidence>
<keyword evidence="1" id="KW-0732">Signal</keyword>
<dbReference type="GO" id="GO:0003993">
    <property type="term" value="F:acid phosphatase activity"/>
    <property type="evidence" value="ECO:0007669"/>
    <property type="project" value="UniProtKB-EC"/>
</dbReference>
<dbReference type="Pfam" id="PF00149">
    <property type="entry name" value="Metallophos"/>
    <property type="match status" value="1"/>
</dbReference>
<evidence type="ECO:0000259" key="6">
    <source>
        <dbReference type="Pfam" id="PF14008"/>
    </source>
</evidence>
<evidence type="ECO:0000256" key="2">
    <source>
        <dbReference type="ARBA" id="ARBA00023180"/>
    </source>
</evidence>
<dbReference type="PANTHER" id="PTHR45867:SF3">
    <property type="entry name" value="ACID PHOSPHATASE TYPE 7"/>
    <property type="match status" value="1"/>
</dbReference>
<keyword evidence="4" id="KW-0812">Transmembrane</keyword>
<dbReference type="Pfam" id="PF14008">
    <property type="entry name" value="Metallophos_C"/>
    <property type="match status" value="1"/>
</dbReference>
<dbReference type="EMBL" id="GGYP01006070">
    <property type="protein sequence ID" value="MDE50841.1"/>
    <property type="molecule type" value="Transcribed_RNA"/>
</dbReference>
<feature type="domain" description="Calcineurin-like phosphoesterase" evidence="5">
    <location>
        <begin position="214"/>
        <end position="423"/>
    </location>
</feature>
<protein>
    <recommendedName>
        <fullName evidence="3">Purple acid phosphatase</fullName>
        <ecNumber evidence="3">3.1.3.2</ecNumber>
    </recommendedName>
</protein>
<evidence type="ECO:0000256" key="4">
    <source>
        <dbReference type="SAM" id="Phobius"/>
    </source>
</evidence>
<accession>A0A6G1SKV5</accession>